<keyword evidence="4" id="KW-1185">Reference proteome</keyword>
<dbReference type="SUPFAM" id="SSF52518">
    <property type="entry name" value="Thiamin diphosphate-binding fold (THDP-binding)"/>
    <property type="match status" value="1"/>
</dbReference>
<dbReference type="RefSeq" id="WP_249492578.1">
    <property type="nucleotide sequence ID" value="NZ_JAMCCK010000050.1"/>
</dbReference>
<feature type="region of interest" description="Disordered" evidence="1">
    <location>
        <begin position="130"/>
        <end position="160"/>
    </location>
</feature>
<evidence type="ECO:0000313" key="4">
    <source>
        <dbReference type="Proteomes" id="UP001202052"/>
    </source>
</evidence>
<dbReference type="Gene3D" id="3.40.50.970">
    <property type="match status" value="1"/>
</dbReference>
<gene>
    <name evidence="3" type="ORF">M4438_30615</name>
</gene>
<protein>
    <submittedName>
        <fullName evidence="3">Thiamine pyrophosphate-binding protein</fullName>
    </submittedName>
</protein>
<dbReference type="PANTHER" id="PTHR42981:SF2">
    <property type="entry name" value="PYRUVATE DEHYDROGENASE [UBIQUINONE]"/>
    <property type="match status" value="1"/>
</dbReference>
<reference evidence="3 4" key="1">
    <citation type="submission" date="2022-05" db="EMBL/GenBank/DDBJ databases">
        <title>Genome Resource of Streptomyces lavenduligriseus GA1-1, a Strain with Broad-Spectrum Antifungal Activity against Phytopathogenic Fungi.</title>
        <authorList>
            <person name="Qi D."/>
        </authorList>
    </citation>
    <scope>NUCLEOTIDE SEQUENCE [LARGE SCALE GENOMIC DNA]</scope>
    <source>
        <strain evidence="3 4">GA1-1</strain>
    </source>
</reference>
<dbReference type="Pfam" id="PF02776">
    <property type="entry name" value="TPP_enzyme_N"/>
    <property type="match status" value="1"/>
</dbReference>
<feature type="compositionally biased region" description="Low complexity" evidence="1">
    <location>
        <begin position="147"/>
        <end position="160"/>
    </location>
</feature>
<comment type="caution">
    <text evidence="3">The sequence shown here is derived from an EMBL/GenBank/DDBJ whole genome shotgun (WGS) entry which is preliminary data.</text>
</comment>
<dbReference type="InterPro" id="IPR029061">
    <property type="entry name" value="THDP-binding"/>
</dbReference>
<dbReference type="InterPro" id="IPR012001">
    <property type="entry name" value="Thiamin_PyroP_enz_TPP-bd_dom"/>
</dbReference>
<evidence type="ECO:0000313" key="3">
    <source>
        <dbReference type="EMBL" id="MCL3997800.1"/>
    </source>
</evidence>
<evidence type="ECO:0000259" key="2">
    <source>
        <dbReference type="Pfam" id="PF02776"/>
    </source>
</evidence>
<dbReference type="InterPro" id="IPR047211">
    <property type="entry name" value="POXB-like"/>
</dbReference>
<dbReference type="Proteomes" id="UP001202052">
    <property type="component" value="Unassembled WGS sequence"/>
</dbReference>
<dbReference type="PANTHER" id="PTHR42981">
    <property type="entry name" value="PYRUVATE DEHYDROGENASE [UBIQUINONE]"/>
    <property type="match status" value="1"/>
</dbReference>
<name>A0ABT0P234_9ACTN</name>
<dbReference type="EMBL" id="JAMCCK010000050">
    <property type="protein sequence ID" value="MCL3997800.1"/>
    <property type="molecule type" value="Genomic_DNA"/>
</dbReference>
<organism evidence="3 4">
    <name type="scientific">Streptomyces lavenduligriseus</name>
    <dbReference type="NCBI Taxonomy" id="67315"/>
    <lineage>
        <taxon>Bacteria</taxon>
        <taxon>Bacillati</taxon>
        <taxon>Actinomycetota</taxon>
        <taxon>Actinomycetes</taxon>
        <taxon>Kitasatosporales</taxon>
        <taxon>Streptomycetaceae</taxon>
        <taxon>Streptomyces</taxon>
    </lineage>
</organism>
<accession>A0ABT0P234</accession>
<sequence length="160" mass="15858">MVKVSDRLAARLRDAGVGRVYGVGLAVDPLVRALGGGPGVPEFVRARGEESAAPMACAEAKLTGRPGCCLAPPGAGVLRLLGGLYDAAADRAPVPALVGADPVPRGGGGPAVRHLAEVCVYGETGRAASRTLRPAPAGGLRLGRGTGPARAAAPGVRDGR</sequence>
<proteinExistence type="predicted"/>
<evidence type="ECO:0000256" key="1">
    <source>
        <dbReference type="SAM" id="MobiDB-lite"/>
    </source>
</evidence>
<feature type="domain" description="Thiamine pyrophosphate enzyme N-terminal TPP-binding" evidence="2">
    <location>
        <begin position="3"/>
        <end position="105"/>
    </location>
</feature>